<dbReference type="InterPro" id="IPR007110">
    <property type="entry name" value="Ig-like_dom"/>
</dbReference>
<dbReference type="InterPro" id="IPR044023">
    <property type="entry name" value="Ig_7"/>
</dbReference>
<dbReference type="Pfam" id="PF19081">
    <property type="entry name" value="Ig_7"/>
    <property type="match status" value="3"/>
</dbReference>
<sequence length="848" mass="86248">MYIKQRLFIFWCLVLILGGTNFNALAQCTISGLNSSYCTSESSVGLGISPGGGILSGPGISGTTFDPSVAGVGSHNITYFVYDVVNNTGSYAPSTFGTPTTVALGDDAGTGAIGLGFNFDFFQTTYSNIHIASNGYLTFTNNALNVLNPQTLPDGTNPDNLIAFAWNDIDPTGGGTIRYETLGTSPNRIFVVEFLNVPHFGGGGTVTAQVKLFETTNVIEIHTTNVGNNGNQKTMGIENVDGSVAFPVAGRNDTNWFLGSQDFVSFTPCSVTEPVEVITTPNIGLTVSATTNPICNGASTNVTVASSENGVPYQLRTLADVDVGSPVNGDGGTINLPTGALAATTGFKVVAKPGTTCEAELTQTVNITVDAIPATPTITVTGGSLTFCEDGGTTDVDLQSSAAPNGGTYLWYKDGIATALTTQTITLNSVAESGDYTVAVTDGAGANCTSAQSAASTVTINPRPSVKTVTIVTDPICDGDVAQVQITSSDAGINYEVFDQTLTSVSASTPGTGANLTITTSALSTAVTSLIVRATNPGTTCTRDFAGVGITIDAIPATPTITVTGGSLTFCEDGGTTDVDLQSSAAPNGGTYLWYKDGIATALTTQTITLNSVAESGDYTVEVTDGAGANCTSAQSAASTVTINPRPAVKTVTILTDPICDGDVAQVQITASDAGINYEVFDQALTSVSASTPGTGANLTITTSALSTSVTSLIVRATNPGTTCTRDFAGVGITIDAIPATPTITVTGGSLTFCEDGGTTDVDLQSSAAPNGGTYLWYKDGIATALTTQTITLNSVAESGDYTVEVTDGAGANCTSAQSAASTVTINPRPAVKTVTILTDPICDGDVA</sequence>
<dbReference type="Gene3D" id="2.60.40.10">
    <property type="entry name" value="Immunoglobulins"/>
    <property type="match status" value="3"/>
</dbReference>
<feature type="non-terminal residue" evidence="2">
    <location>
        <position position="848"/>
    </location>
</feature>
<dbReference type="PROSITE" id="PS50835">
    <property type="entry name" value="IG_LIKE"/>
    <property type="match status" value="2"/>
</dbReference>
<evidence type="ECO:0000313" key="2">
    <source>
        <dbReference type="EMBL" id="MDN5205331.1"/>
    </source>
</evidence>
<keyword evidence="3" id="KW-1185">Reference proteome</keyword>
<evidence type="ECO:0000313" key="3">
    <source>
        <dbReference type="Proteomes" id="UP001172082"/>
    </source>
</evidence>
<gene>
    <name evidence="2" type="ORF">QQ008_28360</name>
</gene>
<name>A0ABT8KX83_9BACT</name>
<feature type="domain" description="Ig-like" evidence="1">
    <location>
        <begin position="559"/>
        <end position="642"/>
    </location>
</feature>
<dbReference type="InterPro" id="IPR013783">
    <property type="entry name" value="Ig-like_fold"/>
</dbReference>
<protein>
    <recommendedName>
        <fullName evidence="1">Ig-like domain-containing protein</fullName>
    </recommendedName>
</protein>
<comment type="caution">
    <text evidence="2">The sequence shown here is derived from an EMBL/GenBank/DDBJ whole genome shotgun (WGS) entry which is preliminary data.</text>
</comment>
<dbReference type="EMBL" id="JAUJEA010000016">
    <property type="protein sequence ID" value="MDN5205331.1"/>
    <property type="molecule type" value="Genomic_DNA"/>
</dbReference>
<evidence type="ECO:0000259" key="1">
    <source>
        <dbReference type="PROSITE" id="PS50835"/>
    </source>
</evidence>
<proteinExistence type="predicted"/>
<feature type="domain" description="Ig-like" evidence="1">
    <location>
        <begin position="742"/>
        <end position="825"/>
    </location>
</feature>
<organism evidence="2 3">
    <name type="scientific">Splendidivirga corallicola</name>
    <dbReference type="NCBI Taxonomy" id="3051826"/>
    <lineage>
        <taxon>Bacteria</taxon>
        <taxon>Pseudomonadati</taxon>
        <taxon>Bacteroidota</taxon>
        <taxon>Cytophagia</taxon>
        <taxon>Cytophagales</taxon>
        <taxon>Splendidivirgaceae</taxon>
        <taxon>Splendidivirga</taxon>
    </lineage>
</organism>
<accession>A0ABT8KX83</accession>
<reference evidence="2" key="1">
    <citation type="submission" date="2023-06" db="EMBL/GenBank/DDBJ databases">
        <title>Genomic of Parafulvivirga corallium.</title>
        <authorList>
            <person name="Wang G."/>
        </authorList>
    </citation>
    <scope>NUCLEOTIDE SEQUENCE</scope>
    <source>
        <strain evidence="2">BMA10</strain>
    </source>
</reference>
<dbReference type="Proteomes" id="UP001172082">
    <property type="component" value="Unassembled WGS sequence"/>
</dbReference>